<accession>A0A5R8Y2L9</accession>
<evidence type="ECO:0000259" key="5">
    <source>
        <dbReference type="PROSITE" id="PS50109"/>
    </source>
</evidence>
<dbReference type="SUPFAM" id="SSF52172">
    <property type="entry name" value="CheY-like"/>
    <property type="match status" value="1"/>
</dbReference>
<dbReference type="Proteomes" id="UP000308901">
    <property type="component" value="Unassembled WGS sequence"/>
</dbReference>
<dbReference type="Gene3D" id="3.40.50.2300">
    <property type="match status" value="1"/>
</dbReference>
<dbReference type="PROSITE" id="PS50109">
    <property type="entry name" value="HIS_KIN"/>
    <property type="match status" value="1"/>
</dbReference>
<dbReference type="EMBL" id="VANU01000002">
    <property type="protein sequence ID" value="TLP39532.1"/>
    <property type="molecule type" value="Genomic_DNA"/>
</dbReference>
<dbReference type="Gene3D" id="1.10.287.130">
    <property type="match status" value="1"/>
</dbReference>
<dbReference type="Pfam" id="PF00512">
    <property type="entry name" value="HisKA"/>
    <property type="match status" value="1"/>
</dbReference>
<keyword evidence="7" id="KW-0418">Kinase</keyword>
<dbReference type="AlphaFoldDB" id="A0A5R8Y2L9"/>
<dbReference type="OrthoDB" id="9761634at2"/>
<keyword evidence="3 4" id="KW-0597">Phosphoprotein</keyword>
<dbReference type="SUPFAM" id="SSF47384">
    <property type="entry name" value="Homodimeric domain of signal transducing histidine kinase"/>
    <property type="match status" value="1"/>
</dbReference>
<feature type="domain" description="Response regulatory" evidence="6">
    <location>
        <begin position="6"/>
        <end position="122"/>
    </location>
</feature>
<dbReference type="InterPro" id="IPR001789">
    <property type="entry name" value="Sig_transdc_resp-reg_receiver"/>
</dbReference>
<protein>
    <recommendedName>
        <fullName evidence="2">histidine kinase</fullName>
        <ecNumber evidence="2">2.7.13.3</ecNumber>
    </recommendedName>
</protein>
<evidence type="ECO:0000313" key="8">
    <source>
        <dbReference type="Proteomes" id="UP000308901"/>
    </source>
</evidence>
<dbReference type="PROSITE" id="PS50110">
    <property type="entry name" value="RESPONSE_REGULATORY"/>
    <property type="match status" value="1"/>
</dbReference>
<evidence type="ECO:0000256" key="4">
    <source>
        <dbReference type="PROSITE-ProRule" id="PRU00169"/>
    </source>
</evidence>
<gene>
    <name evidence="7" type="ORF">FDK22_06605</name>
</gene>
<dbReference type="CDD" id="cd00082">
    <property type="entry name" value="HisKA"/>
    <property type="match status" value="1"/>
</dbReference>
<dbReference type="Pfam" id="PF02518">
    <property type="entry name" value="HATPase_c"/>
    <property type="match status" value="1"/>
</dbReference>
<dbReference type="SMART" id="SM00448">
    <property type="entry name" value="REC"/>
    <property type="match status" value="1"/>
</dbReference>
<dbReference type="SUPFAM" id="SSF55874">
    <property type="entry name" value="ATPase domain of HSP90 chaperone/DNA topoisomerase II/histidine kinase"/>
    <property type="match status" value="1"/>
</dbReference>
<keyword evidence="7" id="KW-0808">Transferase</keyword>
<dbReference type="EC" id="2.7.13.3" evidence="2"/>
<dbReference type="SMART" id="SM00388">
    <property type="entry name" value="HisKA"/>
    <property type="match status" value="1"/>
</dbReference>
<evidence type="ECO:0000256" key="3">
    <source>
        <dbReference type="ARBA" id="ARBA00022553"/>
    </source>
</evidence>
<dbReference type="RefSeq" id="WP_138152115.1">
    <property type="nucleotide sequence ID" value="NZ_VANU01000002.1"/>
</dbReference>
<organism evidence="7 8">
    <name type="scientific">Arcobacter arenosus</name>
    <dbReference type="NCBI Taxonomy" id="2576037"/>
    <lineage>
        <taxon>Bacteria</taxon>
        <taxon>Pseudomonadati</taxon>
        <taxon>Campylobacterota</taxon>
        <taxon>Epsilonproteobacteria</taxon>
        <taxon>Campylobacterales</taxon>
        <taxon>Arcobacteraceae</taxon>
        <taxon>Arcobacter</taxon>
    </lineage>
</organism>
<dbReference type="InterPro" id="IPR003661">
    <property type="entry name" value="HisK_dim/P_dom"/>
</dbReference>
<dbReference type="InterPro" id="IPR004358">
    <property type="entry name" value="Sig_transdc_His_kin-like_C"/>
</dbReference>
<dbReference type="InterPro" id="IPR036097">
    <property type="entry name" value="HisK_dim/P_sf"/>
</dbReference>
<feature type="modified residue" description="4-aspartylphosphate" evidence="4">
    <location>
        <position position="55"/>
    </location>
</feature>
<dbReference type="Gene3D" id="3.30.565.10">
    <property type="entry name" value="Histidine kinase-like ATPase, C-terminal domain"/>
    <property type="match status" value="1"/>
</dbReference>
<feature type="domain" description="Histidine kinase" evidence="5">
    <location>
        <begin position="144"/>
        <end position="348"/>
    </location>
</feature>
<name>A0A5R8Y2L9_9BACT</name>
<evidence type="ECO:0000256" key="2">
    <source>
        <dbReference type="ARBA" id="ARBA00012438"/>
    </source>
</evidence>
<dbReference type="Pfam" id="PF00072">
    <property type="entry name" value="Response_reg"/>
    <property type="match status" value="1"/>
</dbReference>
<dbReference type="CDD" id="cd00075">
    <property type="entry name" value="HATPase"/>
    <property type="match status" value="1"/>
</dbReference>
<dbReference type="InterPro" id="IPR011006">
    <property type="entry name" value="CheY-like_superfamily"/>
</dbReference>
<evidence type="ECO:0000256" key="1">
    <source>
        <dbReference type="ARBA" id="ARBA00000085"/>
    </source>
</evidence>
<sequence>MTKNYTVLIIDDKKENLKYLNEILKDENYEIKASIDAKFAIESSKNNPPHLILLDIKMPELDGFEVCKIIKKEENLKDIPIIFISALDDIDSKVKAFSQGGVDYITKPFEPKEIKARVRNQLEIYKSKITIASLLEQQDLFVKKIMHEMNTPVSIISLNTELIEQKYGLSKEIESIRASSKTLSSIYGDLSYKVKKESREYKITKINLLKFISSRIQFFDELANTKDIHINLEYSDELEVFINSYEFERLIDNTISNAIKYSKESSEIDVFFGVEENKTIISIEDFGIGIEDTELIFEEYYQKSNKKLGLGLGLNIVKEICDKYEIVIDIKSEKNRGTKFTFDIEPITKKSI</sequence>
<comment type="catalytic activity">
    <reaction evidence="1">
        <text>ATP + protein L-histidine = ADP + protein N-phospho-L-histidine.</text>
        <dbReference type="EC" id="2.7.13.3"/>
    </reaction>
</comment>
<dbReference type="GO" id="GO:0000155">
    <property type="term" value="F:phosphorelay sensor kinase activity"/>
    <property type="evidence" value="ECO:0007669"/>
    <property type="project" value="InterPro"/>
</dbReference>
<reference evidence="7 8" key="1">
    <citation type="submission" date="2019-05" db="EMBL/GenBank/DDBJ databases">
        <title>Arcobacter sp. nov., isolated from sea sediment.</title>
        <authorList>
            <person name="Kim W."/>
        </authorList>
    </citation>
    <scope>NUCLEOTIDE SEQUENCE [LARGE SCALE GENOMIC DNA]</scope>
    <source>
        <strain evidence="7 8">CAU 1517</strain>
    </source>
</reference>
<dbReference type="PRINTS" id="PR00344">
    <property type="entry name" value="BCTRLSENSOR"/>
</dbReference>
<dbReference type="PANTHER" id="PTHR43547:SF2">
    <property type="entry name" value="HYBRID SIGNAL TRANSDUCTION HISTIDINE KINASE C"/>
    <property type="match status" value="1"/>
</dbReference>
<comment type="caution">
    <text evidence="7">The sequence shown here is derived from an EMBL/GenBank/DDBJ whole genome shotgun (WGS) entry which is preliminary data.</text>
</comment>
<keyword evidence="8" id="KW-1185">Reference proteome</keyword>
<dbReference type="InterPro" id="IPR003594">
    <property type="entry name" value="HATPase_dom"/>
</dbReference>
<proteinExistence type="predicted"/>
<dbReference type="InterPro" id="IPR005467">
    <property type="entry name" value="His_kinase_dom"/>
</dbReference>
<evidence type="ECO:0000313" key="7">
    <source>
        <dbReference type="EMBL" id="TLP39532.1"/>
    </source>
</evidence>
<evidence type="ECO:0000259" key="6">
    <source>
        <dbReference type="PROSITE" id="PS50110"/>
    </source>
</evidence>
<dbReference type="PANTHER" id="PTHR43547">
    <property type="entry name" value="TWO-COMPONENT HISTIDINE KINASE"/>
    <property type="match status" value="1"/>
</dbReference>
<dbReference type="SMART" id="SM00387">
    <property type="entry name" value="HATPase_c"/>
    <property type="match status" value="1"/>
</dbReference>
<dbReference type="InterPro" id="IPR036890">
    <property type="entry name" value="HATPase_C_sf"/>
</dbReference>